<sequence>MSNLKKLWMGLAAYPWTAFWGKFFSKKSNSGEFPQIWSHAVFKKLF</sequence>
<gene>
    <name evidence="1" type="ORF">LEP1GSC081_2521</name>
</gene>
<dbReference type="Proteomes" id="UP000006253">
    <property type="component" value="Unassembled WGS sequence"/>
</dbReference>
<proteinExistence type="predicted"/>
<dbReference type="AlphaFoldDB" id="A0A0E2AYV3"/>
<accession>A0A0E2AYV3</accession>
<name>A0A0E2AYV3_9LEPT</name>
<protein>
    <submittedName>
        <fullName evidence="1">Uncharacterized protein</fullName>
    </submittedName>
</protein>
<dbReference type="EMBL" id="AHMY02000068">
    <property type="protein sequence ID" value="EKO13677.1"/>
    <property type="molecule type" value="Genomic_DNA"/>
</dbReference>
<organism evidence="1 2">
    <name type="scientific">Leptospira kirschneri str. H1</name>
    <dbReference type="NCBI Taxonomy" id="1049966"/>
    <lineage>
        <taxon>Bacteria</taxon>
        <taxon>Pseudomonadati</taxon>
        <taxon>Spirochaetota</taxon>
        <taxon>Spirochaetia</taxon>
        <taxon>Leptospirales</taxon>
        <taxon>Leptospiraceae</taxon>
        <taxon>Leptospira</taxon>
    </lineage>
</organism>
<reference evidence="1 2" key="1">
    <citation type="submission" date="2012-10" db="EMBL/GenBank/DDBJ databases">
        <authorList>
            <person name="Harkins D.M."/>
            <person name="Durkin A.S."/>
            <person name="Brinkac L.M."/>
            <person name="Selengut J.D."/>
            <person name="Sanka R."/>
            <person name="DePew J."/>
            <person name="Purushe J."/>
            <person name="Peacock S.J."/>
            <person name="Thaipadungpanit J."/>
            <person name="Wuthiekanun V.W."/>
            <person name="Day N.P."/>
            <person name="Vinetz J.M."/>
            <person name="Sutton G.G."/>
            <person name="Nelson W.C."/>
            <person name="Fouts D.E."/>
        </authorList>
    </citation>
    <scope>NUCLEOTIDE SEQUENCE [LARGE SCALE GENOMIC DNA]</scope>
    <source>
        <strain evidence="1 2">H1</strain>
    </source>
</reference>
<comment type="caution">
    <text evidence="1">The sequence shown here is derived from an EMBL/GenBank/DDBJ whole genome shotgun (WGS) entry which is preliminary data.</text>
</comment>
<evidence type="ECO:0000313" key="1">
    <source>
        <dbReference type="EMBL" id="EKO13677.1"/>
    </source>
</evidence>
<evidence type="ECO:0000313" key="2">
    <source>
        <dbReference type="Proteomes" id="UP000006253"/>
    </source>
</evidence>